<gene>
    <name evidence="1" type="ORF">Goshw_021797</name>
</gene>
<accession>A0A7J9MJ50</accession>
<name>A0A7J9MJ50_GOSSC</name>
<proteinExistence type="predicted"/>
<evidence type="ECO:0000313" key="1">
    <source>
        <dbReference type="EMBL" id="MBA0871143.1"/>
    </source>
</evidence>
<protein>
    <submittedName>
        <fullName evidence="1">Uncharacterized protein</fullName>
    </submittedName>
</protein>
<organism evidence="1 2">
    <name type="scientific">Gossypium schwendimanii</name>
    <name type="common">Cotton</name>
    <dbReference type="NCBI Taxonomy" id="34291"/>
    <lineage>
        <taxon>Eukaryota</taxon>
        <taxon>Viridiplantae</taxon>
        <taxon>Streptophyta</taxon>
        <taxon>Embryophyta</taxon>
        <taxon>Tracheophyta</taxon>
        <taxon>Spermatophyta</taxon>
        <taxon>Magnoliopsida</taxon>
        <taxon>eudicotyledons</taxon>
        <taxon>Gunneridae</taxon>
        <taxon>Pentapetalae</taxon>
        <taxon>rosids</taxon>
        <taxon>malvids</taxon>
        <taxon>Malvales</taxon>
        <taxon>Malvaceae</taxon>
        <taxon>Malvoideae</taxon>
        <taxon>Gossypium</taxon>
    </lineage>
</organism>
<dbReference type="Proteomes" id="UP000593576">
    <property type="component" value="Unassembled WGS sequence"/>
</dbReference>
<comment type="caution">
    <text evidence="1">The sequence shown here is derived from an EMBL/GenBank/DDBJ whole genome shotgun (WGS) entry which is preliminary data.</text>
</comment>
<reference evidence="1 2" key="1">
    <citation type="journal article" date="2019" name="Genome Biol. Evol.">
        <title>Insights into the evolution of the New World diploid cottons (Gossypium, subgenus Houzingenia) based on genome sequencing.</title>
        <authorList>
            <person name="Grover C.E."/>
            <person name="Arick M.A. 2nd"/>
            <person name="Thrash A."/>
            <person name="Conover J.L."/>
            <person name="Sanders W.S."/>
            <person name="Peterson D.G."/>
            <person name="Frelichowski J.E."/>
            <person name="Scheffler J.A."/>
            <person name="Scheffler B.E."/>
            <person name="Wendel J.F."/>
        </authorList>
    </citation>
    <scope>NUCLEOTIDE SEQUENCE [LARGE SCALE GENOMIC DNA]</scope>
    <source>
        <strain evidence="1">1</strain>
        <tissue evidence="1">Leaf</tissue>
    </source>
</reference>
<sequence>MMIIPFSLALKAESSILEKESL</sequence>
<feature type="non-terminal residue" evidence="1">
    <location>
        <position position="22"/>
    </location>
</feature>
<evidence type="ECO:0000313" key="2">
    <source>
        <dbReference type="Proteomes" id="UP000593576"/>
    </source>
</evidence>
<dbReference type="EMBL" id="JABFAF010000011">
    <property type="protein sequence ID" value="MBA0871143.1"/>
    <property type="molecule type" value="Genomic_DNA"/>
</dbReference>
<keyword evidence="2" id="KW-1185">Reference proteome</keyword>
<dbReference type="AlphaFoldDB" id="A0A7J9MJ50"/>